<gene>
    <name evidence="1" type="ORF">H920_16369</name>
</gene>
<accession>A0A091CSF9</accession>
<organism evidence="1 2">
    <name type="scientific">Fukomys damarensis</name>
    <name type="common">Damaraland mole rat</name>
    <name type="synonym">Cryptomys damarensis</name>
    <dbReference type="NCBI Taxonomy" id="885580"/>
    <lineage>
        <taxon>Eukaryota</taxon>
        <taxon>Metazoa</taxon>
        <taxon>Chordata</taxon>
        <taxon>Craniata</taxon>
        <taxon>Vertebrata</taxon>
        <taxon>Euteleostomi</taxon>
        <taxon>Mammalia</taxon>
        <taxon>Eutheria</taxon>
        <taxon>Euarchontoglires</taxon>
        <taxon>Glires</taxon>
        <taxon>Rodentia</taxon>
        <taxon>Hystricomorpha</taxon>
        <taxon>Bathyergidae</taxon>
        <taxon>Fukomys</taxon>
    </lineage>
</organism>
<dbReference type="AlphaFoldDB" id="A0A091CSF9"/>
<name>A0A091CSF9_FUKDA</name>
<evidence type="ECO:0000313" key="1">
    <source>
        <dbReference type="EMBL" id="KFO22259.1"/>
    </source>
</evidence>
<dbReference type="Proteomes" id="UP000028990">
    <property type="component" value="Unassembled WGS sequence"/>
</dbReference>
<protein>
    <submittedName>
        <fullName evidence="1">Uncharacterized protein</fullName>
    </submittedName>
</protein>
<proteinExistence type="predicted"/>
<sequence>MGVRAARERGLHGSESTAHTFQRETITTIMGYICYQLNLPVAMGTSVLSTIAAFDLGPGFSSGAPYPPSTWVRDYISSSTFRSLFERHLSRAATSGSCQQVLNLKGQGQRDGRHLSSQVPCLLACFITEPLPFILSSCIGARAAWERGLHGSEGCMGARAAWEREYRSHIPEGNNNHYGLHLLPAELTRGYGREHVCASEAGRQKLPSLPITEYPKAGDLSTLSLSQVNGYAHCNIIERSLYSHG</sequence>
<dbReference type="EMBL" id="KN124097">
    <property type="protein sequence ID" value="KFO22259.1"/>
    <property type="molecule type" value="Genomic_DNA"/>
</dbReference>
<evidence type="ECO:0000313" key="2">
    <source>
        <dbReference type="Proteomes" id="UP000028990"/>
    </source>
</evidence>
<reference evidence="1 2" key="1">
    <citation type="submission" date="2013-11" db="EMBL/GenBank/DDBJ databases">
        <title>The Damaraland mole rat (Fukomys damarensis) genome and evolution of African mole rats.</title>
        <authorList>
            <person name="Gladyshev V.N."/>
            <person name="Fang X."/>
        </authorList>
    </citation>
    <scope>NUCLEOTIDE SEQUENCE [LARGE SCALE GENOMIC DNA]</scope>
    <source>
        <tissue evidence="1">Liver</tissue>
    </source>
</reference>
<keyword evidence="2" id="KW-1185">Reference proteome</keyword>